<feature type="compositionally biased region" description="Basic and acidic residues" evidence="3">
    <location>
        <begin position="797"/>
        <end position="816"/>
    </location>
</feature>
<dbReference type="AlphaFoldDB" id="Q4RXJ1"/>
<reference evidence="8" key="1">
    <citation type="journal article" date="2004" name="Nature">
        <title>Genome duplication in the teleost fish Tetraodon nigroviridis reveals the early vertebrate proto-karyotype.</title>
        <authorList>
            <person name="Jaillon O."/>
            <person name="Aury J.-M."/>
            <person name="Brunet F."/>
            <person name="Petit J.-L."/>
            <person name="Stange-Thomann N."/>
            <person name="Mauceli E."/>
            <person name="Bouneau L."/>
            <person name="Fischer C."/>
            <person name="Ozouf-Costaz C."/>
            <person name="Bernot A."/>
            <person name="Nicaud S."/>
            <person name="Jaffe D."/>
            <person name="Fisher S."/>
            <person name="Lutfalla G."/>
            <person name="Dossat C."/>
            <person name="Segurens B."/>
            <person name="Dasilva C."/>
            <person name="Salanoubat M."/>
            <person name="Levy M."/>
            <person name="Boudet N."/>
            <person name="Castellano S."/>
            <person name="Anthouard V."/>
            <person name="Jubin C."/>
            <person name="Castelli V."/>
            <person name="Katinka M."/>
            <person name="Vacherie B."/>
            <person name="Biemont C."/>
            <person name="Skalli Z."/>
            <person name="Cattolico L."/>
            <person name="Poulain J."/>
            <person name="De Berardinis V."/>
            <person name="Cruaud C."/>
            <person name="Duprat S."/>
            <person name="Brottier P."/>
            <person name="Coutanceau J.-P."/>
            <person name="Gouzy J."/>
            <person name="Parra G."/>
            <person name="Lardier G."/>
            <person name="Chapple C."/>
            <person name="McKernan K.J."/>
            <person name="McEwan P."/>
            <person name="Bosak S."/>
            <person name="Kellis M."/>
            <person name="Volff J.-N."/>
            <person name="Guigo R."/>
            <person name="Zody M.C."/>
            <person name="Mesirov J."/>
            <person name="Lindblad-Toh K."/>
            <person name="Birren B."/>
            <person name="Nusbaum C."/>
            <person name="Kahn D."/>
            <person name="Robinson-Rechavi M."/>
            <person name="Laudet V."/>
            <person name="Schachter V."/>
            <person name="Quetier F."/>
            <person name="Saurin W."/>
            <person name="Scarpelli C."/>
            <person name="Wincker P."/>
            <person name="Lander E.S."/>
            <person name="Weissenbach J."/>
            <person name="Roest Crollius H."/>
        </authorList>
    </citation>
    <scope>NUCLEOTIDE SEQUENCE [LARGE SCALE GENOMIC DNA]</scope>
</reference>
<feature type="transmembrane region" description="Helical" evidence="4">
    <location>
        <begin position="575"/>
        <end position="593"/>
    </location>
</feature>
<evidence type="ECO:0000313" key="8">
    <source>
        <dbReference type="EMBL" id="CAG06891.1"/>
    </source>
</evidence>
<dbReference type="PANTHER" id="PTHR34531">
    <property type="entry name" value="ZGC:153352"/>
    <property type="match status" value="1"/>
</dbReference>
<dbReference type="GO" id="GO:0035348">
    <property type="term" value="P:acetyl-CoA transmembrane transport"/>
    <property type="evidence" value="ECO:0007669"/>
    <property type="project" value="InterPro"/>
</dbReference>
<dbReference type="Pfam" id="PF13000">
    <property type="entry name" value="Acatn"/>
    <property type="match status" value="1"/>
</dbReference>
<evidence type="ECO:0000259" key="5">
    <source>
        <dbReference type="Pfam" id="PF15025"/>
    </source>
</evidence>
<dbReference type="Pfam" id="PF10174">
    <property type="entry name" value="Cast"/>
    <property type="match status" value="1"/>
</dbReference>
<feature type="transmembrane region" description="Helical" evidence="4">
    <location>
        <begin position="542"/>
        <end position="563"/>
    </location>
</feature>
<name>Q4RXJ1_TETNG</name>
<dbReference type="InterPro" id="IPR019323">
    <property type="entry name" value="ELKS/CAST"/>
</dbReference>
<dbReference type="InterPro" id="IPR053901">
    <property type="entry name" value="C5orf34-like"/>
</dbReference>
<organism evidence="8">
    <name type="scientific">Tetraodon nigroviridis</name>
    <name type="common">Spotted green pufferfish</name>
    <name type="synonym">Chelonodon nigroviridis</name>
    <dbReference type="NCBI Taxonomy" id="99883"/>
    <lineage>
        <taxon>Eukaryota</taxon>
        <taxon>Metazoa</taxon>
        <taxon>Chordata</taxon>
        <taxon>Craniata</taxon>
        <taxon>Vertebrata</taxon>
        <taxon>Euteleostomi</taxon>
        <taxon>Actinopterygii</taxon>
        <taxon>Neopterygii</taxon>
        <taxon>Teleostei</taxon>
        <taxon>Neoteleostei</taxon>
        <taxon>Acanthomorphata</taxon>
        <taxon>Eupercaria</taxon>
        <taxon>Tetraodontiformes</taxon>
        <taxon>Tetradontoidea</taxon>
        <taxon>Tetraodontidae</taxon>
        <taxon>Tetraodon</taxon>
    </lineage>
</organism>
<proteinExistence type="predicted"/>
<evidence type="ECO:0000259" key="7">
    <source>
        <dbReference type="Pfam" id="PF22834"/>
    </source>
</evidence>
<dbReference type="Pfam" id="PF22833">
    <property type="entry name" value="C5orf34_2nd"/>
    <property type="match status" value="1"/>
</dbReference>
<dbReference type="InterPro" id="IPR053900">
    <property type="entry name" value="C5orf34-like_dom"/>
</dbReference>
<evidence type="ECO:0000256" key="2">
    <source>
        <dbReference type="SAM" id="Coils"/>
    </source>
</evidence>
<feature type="domain" description="C5orf34-like second" evidence="6">
    <location>
        <begin position="87"/>
        <end position="187"/>
    </location>
</feature>
<reference evidence="8" key="2">
    <citation type="submission" date="2004-02" db="EMBL/GenBank/DDBJ databases">
        <authorList>
            <consortium name="Genoscope"/>
            <consortium name="Whitehead Institute Centre for Genome Research"/>
        </authorList>
    </citation>
    <scope>NUCLEOTIDE SEQUENCE</scope>
</reference>
<dbReference type="GO" id="GO:0008521">
    <property type="term" value="F:acetyl-CoA transmembrane transporter activity"/>
    <property type="evidence" value="ECO:0007669"/>
    <property type="project" value="InterPro"/>
</dbReference>
<gene>
    <name evidence="8" type="ORF">GSTENG00027396001</name>
</gene>
<feature type="region of interest" description="Disordered" evidence="3">
    <location>
        <begin position="119"/>
        <end position="159"/>
    </location>
</feature>
<feature type="transmembrane region" description="Helical" evidence="4">
    <location>
        <begin position="666"/>
        <end position="684"/>
    </location>
</feature>
<evidence type="ECO:0000256" key="3">
    <source>
        <dbReference type="SAM" id="MobiDB-lite"/>
    </source>
</evidence>
<dbReference type="GO" id="GO:0016020">
    <property type="term" value="C:membrane"/>
    <property type="evidence" value="ECO:0007669"/>
    <property type="project" value="UniProtKB-SubCell"/>
</dbReference>
<protein>
    <submittedName>
        <fullName evidence="8">(spotted green pufferfish) hypothetical protein</fullName>
    </submittedName>
</protein>
<feature type="transmembrane region" description="Helical" evidence="4">
    <location>
        <begin position="640"/>
        <end position="660"/>
    </location>
</feature>
<feature type="transmembrane region" description="Helical" evidence="4">
    <location>
        <begin position="511"/>
        <end position="536"/>
    </location>
</feature>
<dbReference type="OrthoDB" id="6415790at2759"/>
<dbReference type="InterPro" id="IPR036259">
    <property type="entry name" value="MFS_trans_sf"/>
</dbReference>
<comment type="caution">
    <text evidence="8">The sequence shown here is derived from an EMBL/GenBank/DDBJ whole genome shotgun (WGS) entry which is preliminary data.</text>
</comment>
<feature type="domain" description="C5orf34-like N-terminal" evidence="5">
    <location>
        <begin position="8"/>
        <end position="64"/>
    </location>
</feature>
<comment type="subcellular location">
    <subcellularLocation>
        <location evidence="1">Membrane</location>
        <topology evidence="1">Multi-pass membrane protein</topology>
    </subcellularLocation>
</comment>
<feature type="transmembrane region" description="Helical" evidence="4">
    <location>
        <begin position="599"/>
        <end position="628"/>
    </location>
</feature>
<keyword evidence="2" id="KW-0175">Coiled coil</keyword>
<evidence type="ECO:0000259" key="6">
    <source>
        <dbReference type="Pfam" id="PF22833"/>
    </source>
</evidence>
<dbReference type="InterPro" id="IPR027830">
    <property type="entry name" value="C5orf34-like_N"/>
</dbReference>
<feature type="coiled-coil region" evidence="2">
    <location>
        <begin position="818"/>
        <end position="926"/>
    </location>
</feature>
<accession>Q4RXJ1</accession>
<keyword evidence="4" id="KW-0472">Membrane</keyword>
<feature type="domain" description="C5orf34-like" evidence="7">
    <location>
        <begin position="255"/>
        <end position="341"/>
    </location>
</feature>
<dbReference type="EMBL" id="CAAE01014979">
    <property type="protein sequence ID" value="CAG06891.1"/>
    <property type="molecule type" value="Genomic_DNA"/>
</dbReference>
<keyword evidence="4" id="KW-1133">Transmembrane helix</keyword>
<dbReference type="Gene3D" id="1.20.1250.20">
    <property type="entry name" value="MFS general substrate transporter like domains"/>
    <property type="match status" value="1"/>
</dbReference>
<evidence type="ECO:0000256" key="1">
    <source>
        <dbReference type="ARBA" id="ARBA00004141"/>
    </source>
</evidence>
<sequence>MESNVSLMIMYDDESVEVCYRNEDRLLLSPCGCEFVLVKACREPPLAEARVRQRTRFTTSTHKPFFSIGSEAKWPELSSCAGELRCGGETIIRSEEGRAVLTLAPSGEEFSVRYTCSLSSHDQNHSTQPGAGGPGSSPGAAAGDDTDEEQLGRRKRKPEAAYQCTTVLQQLSRCCVAPRWRYPLSLARRLHTARLSEPEDAGAEESRRLSQAADGGRRSPLPQALPLTCPSPHLHRWRFDPLFKNEHQQLPGDLVKVMWCHGTTYRVLSGGVPVVEVSLGDGSIIRSDGVLSSYFTHHKPQFHSGKLKVKELTYHVNNLPPHLPGQPYSLQSVVNRASRILSSYSKVKLAWSPATASCLQVGEEPPPHGAAAGPQQLYPFRGQPPWTAAGRGAGVRPLSAEQRLSGLQSAAQRSSLVAAELEKIKEFRCSLNHEDECSSKLVRHPEAAGEAVEEKDIAEVLQRTSQAIRDIDAVAGQGRCPRQLLLPSAGHRRAIASLRGLLDTGTMSDKLVFLGLLYFVQGIPYGLQSSLLPVYLRGAGHSLTRIGFTKILYFPWVLKVLWAPLVDGVSTKQRWLVATVSGLALTCLCSAALAPEAHIWGVAATLLAMNFLASVQDIAVDGAAVGLLKGRGELGLGNTAQVVGYKAGSVFAGGGLLAVIDVAGWSWMFMLLTFVYAGVALFVWGGPLLDDDNLWGQQAESSGKGQAMEALKPWKAWRNLLAVPGTPWTVLYVLTYKLAAPCTQPSWRLWKSGAPTGASILLGEADASGSSNRLNPPAVLQGGKEQTKKGPNVKLGQIDKKGLGQDPRKDGSMDGGHHLKLEELMNTLERTRQELDSTKQRLSSTQQSLQERDTHLTNMRQERRKQLEEILEMKQQALLAAISEKDANIALLELSASNKKKTQEEVMALKRERDKLMHQLKQHMNQSLREEHSHAMMLKHSTTKHFPPSLCLISAVSFPGDKKGARGCAALQGDRQPSRPTPPLLWSSEQPVCQPCLSSSILWFRIMEAVFHVPD</sequence>
<dbReference type="InterPro" id="IPR053899">
    <property type="entry name" value="C5orf34-like_2nd"/>
</dbReference>
<keyword evidence="4" id="KW-0812">Transmembrane</keyword>
<dbReference type="PANTHER" id="PTHR34531:SF1">
    <property type="entry name" value="CHROMOSOME 5 OPEN READING FRAME 34"/>
    <property type="match status" value="1"/>
</dbReference>
<dbReference type="KEGG" id="tng:GSTEN00027396G001"/>
<evidence type="ECO:0000256" key="4">
    <source>
        <dbReference type="SAM" id="Phobius"/>
    </source>
</evidence>
<feature type="compositionally biased region" description="Polar residues" evidence="3">
    <location>
        <begin position="119"/>
        <end position="128"/>
    </location>
</feature>
<dbReference type="SUPFAM" id="SSF103473">
    <property type="entry name" value="MFS general substrate transporter"/>
    <property type="match status" value="1"/>
</dbReference>
<feature type="region of interest" description="Disordered" evidence="3">
    <location>
        <begin position="194"/>
        <end position="225"/>
    </location>
</feature>
<dbReference type="CDD" id="cd17485">
    <property type="entry name" value="MFS_MFSD3"/>
    <property type="match status" value="1"/>
</dbReference>
<dbReference type="Pfam" id="PF15025">
    <property type="entry name" value="C5orf34-like_N"/>
    <property type="match status" value="1"/>
</dbReference>
<dbReference type="Pfam" id="PF22834">
    <property type="entry name" value="Polo_box_4"/>
    <property type="match status" value="1"/>
</dbReference>
<feature type="region of interest" description="Disordered" evidence="3">
    <location>
        <begin position="778"/>
        <end position="816"/>
    </location>
</feature>
<dbReference type="InterPro" id="IPR024371">
    <property type="entry name" value="AcetylCoA_trans_1-like"/>
</dbReference>